<dbReference type="SUPFAM" id="SSF50978">
    <property type="entry name" value="WD40 repeat-like"/>
    <property type="match status" value="1"/>
</dbReference>
<evidence type="ECO:0000256" key="7">
    <source>
        <dbReference type="ARBA" id="ARBA00040954"/>
    </source>
</evidence>
<evidence type="ECO:0000256" key="10">
    <source>
        <dbReference type="SAM" id="MobiDB-lite"/>
    </source>
</evidence>
<gene>
    <name evidence="11" type="ORF">P4O66_009925</name>
</gene>
<dbReference type="GO" id="GO:0005737">
    <property type="term" value="C:cytoplasm"/>
    <property type="evidence" value="ECO:0007669"/>
    <property type="project" value="UniProtKB-SubCell"/>
</dbReference>
<feature type="region of interest" description="Disordered" evidence="10">
    <location>
        <begin position="600"/>
        <end position="632"/>
    </location>
</feature>
<dbReference type="PROSITE" id="PS50294">
    <property type="entry name" value="WD_REPEATS_REGION"/>
    <property type="match status" value="3"/>
</dbReference>
<protein>
    <recommendedName>
        <fullName evidence="7">WD repeat-containing protein 37</fullName>
    </recommendedName>
</protein>
<dbReference type="PRINTS" id="PR00320">
    <property type="entry name" value="GPROTEINBRPT"/>
</dbReference>
<feature type="repeat" description="WD" evidence="8">
    <location>
        <begin position="640"/>
        <end position="681"/>
    </location>
</feature>
<evidence type="ECO:0000256" key="9">
    <source>
        <dbReference type="SAM" id="Coils"/>
    </source>
</evidence>
<dbReference type="CDD" id="cd00200">
    <property type="entry name" value="WD40"/>
    <property type="match status" value="1"/>
</dbReference>
<dbReference type="PROSITE" id="PS00678">
    <property type="entry name" value="WD_REPEATS_1"/>
    <property type="match status" value="1"/>
</dbReference>
<evidence type="ECO:0000313" key="11">
    <source>
        <dbReference type="EMBL" id="KAK1795301.1"/>
    </source>
</evidence>
<name>A0AAD9DVB8_9TELE</name>
<proteinExistence type="predicted"/>
<dbReference type="PROSITE" id="PS50082">
    <property type="entry name" value="WD_REPEATS_2"/>
    <property type="match status" value="4"/>
</dbReference>
<keyword evidence="12" id="KW-1185">Reference proteome</keyword>
<sequence>METNQTRRAYEHATGPLRSRRRRSNAQDPRKRLRITRENVKGCSRWDEHSGTSLRDVMPVESGNSVAARQAKQKRKSHSLSIRRTNSTEQERPAGHRDMLEGQASFTVRAYRLHYTGGVMVEWVCGLRSVLFEGGVGLWWLRSLFCEGGVGLWVVACSVQVEWVWVLRSVLCEGGVGLWVEVCVLCEGGVGLWVVACSVQVEWVWVLRSVLCEGGVGLWVEVCVLCEGGVGLWVVACSVQVEWVWVLRSVLCEGGVGLWVEVCVLCEGGVGLWVVACSVQVEWVWVLRSVLCEGGVGLWVEVCVLCEGGVGLWWLRSLFCEGGVGLWVVACSVQVEWVWVLRSVLCEGGVGLWVEVCVLCEGGVGLWWLRSLFCEGGVGLWVVACSVQVEWVWVLRSVLCEGGVGLWVEDSRLPMPLRSNLLDLFGQIEREFENLYLENLELRREIESLNERLAGEGQTVDGGDLGKGALKTKASHSTSQLSQKLKTTYKASTSKIVSSFKATTSRAVCQLVKEYVGHRDGLWDLSVTRTQPLVLGTASADHCAMLWSIETGKCLLKYAGHAGSVNSIKFHPTEQMALTASGDQTAHIWRYMVQLPLPQPLADTSASQDDDVDFSDKDEAEGEADGPSECPTVRVASTTLKSHQGVVIAADWLVGGKQVVTASWDRAANLYDVETSELVHTLTGHDQELTHCCTHPTQRLVVTSSRDTTFRLWDFRDPSIHSVNVFQGHTDTVTSAVFTVGDNVVSGSDDRTVKVWDLKNMRSPIATIRTDSAVNRISVSANQRIIALPHDNRQVRLFDMTGVRLARLPRSNRQGHRRMVCCSSWNEENQTCNLFTCGFDRQAIGWNINIPALLQEK</sequence>
<keyword evidence="4 8" id="KW-0853">WD repeat</keyword>
<feature type="compositionally biased region" description="Basic and acidic residues" evidence="10">
    <location>
        <begin position="35"/>
        <end position="50"/>
    </location>
</feature>
<dbReference type="InterPro" id="IPR019775">
    <property type="entry name" value="WD40_repeat_CS"/>
</dbReference>
<organism evidence="11 12">
    <name type="scientific">Electrophorus voltai</name>
    <dbReference type="NCBI Taxonomy" id="2609070"/>
    <lineage>
        <taxon>Eukaryota</taxon>
        <taxon>Metazoa</taxon>
        <taxon>Chordata</taxon>
        <taxon>Craniata</taxon>
        <taxon>Vertebrata</taxon>
        <taxon>Euteleostomi</taxon>
        <taxon>Actinopterygii</taxon>
        <taxon>Neopterygii</taxon>
        <taxon>Teleostei</taxon>
        <taxon>Ostariophysi</taxon>
        <taxon>Gymnotiformes</taxon>
        <taxon>Gymnotoidei</taxon>
        <taxon>Gymnotidae</taxon>
        <taxon>Electrophorus</taxon>
    </lineage>
</organism>
<dbReference type="InterPro" id="IPR020472">
    <property type="entry name" value="WD40_PAC1"/>
</dbReference>
<feature type="compositionally biased region" description="Acidic residues" evidence="10">
    <location>
        <begin position="608"/>
        <end position="626"/>
    </location>
</feature>
<accession>A0AAD9DVB8</accession>
<dbReference type="PANTHER" id="PTHR19855">
    <property type="entry name" value="WD40 REPEAT PROTEIN 12, 37"/>
    <property type="match status" value="1"/>
</dbReference>
<feature type="region of interest" description="Disordered" evidence="10">
    <location>
        <begin position="1"/>
        <end position="96"/>
    </location>
</feature>
<evidence type="ECO:0000256" key="1">
    <source>
        <dbReference type="ARBA" id="ARBA00004123"/>
    </source>
</evidence>
<comment type="subcellular location">
    <subcellularLocation>
        <location evidence="2">Cytoplasm</location>
    </subcellularLocation>
    <subcellularLocation>
        <location evidence="1">Nucleus</location>
    </subcellularLocation>
</comment>
<evidence type="ECO:0000256" key="2">
    <source>
        <dbReference type="ARBA" id="ARBA00004496"/>
    </source>
</evidence>
<keyword evidence="5" id="KW-0677">Repeat</keyword>
<feature type="coiled-coil region" evidence="9">
    <location>
        <begin position="432"/>
        <end position="459"/>
    </location>
</feature>
<dbReference type="AlphaFoldDB" id="A0AAD9DVB8"/>
<dbReference type="FunFam" id="2.130.10.10:FF:000152">
    <property type="entry name" value="WD repeat-containing protein 37"/>
    <property type="match status" value="1"/>
</dbReference>
<dbReference type="EMBL" id="JAROKS010000016">
    <property type="protein sequence ID" value="KAK1795301.1"/>
    <property type="molecule type" value="Genomic_DNA"/>
</dbReference>
<dbReference type="PANTHER" id="PTHR19855:SF12">
    <property type="entry name" value="WD REPEAT-CONTAINING PROTEIN 37"/>
    <property type="match status" value="1"/>
</dbReference>
<dbReference type="FunFam" id="2.130.10.10:FF:000511">
    <property type="entry name" value="WD repeat domain 37"/>
    <property type="match status" value="1"/>
</dbReference>
<keyword evidence="3" id="KW-0963">Cytoplasm</keyword>
<keyword evidence="9" id="KW-0175">Coiled coil</keyword>
<keyword evidence="6" id="KW-0539">Nucleus</keyword>
<evidence type="ECO:0000256" key="5">
    <source>
        <dbReference type="ARBA" id="ARBA00022737"/>
    </source>
</evidence>
<dbReference type="InterPro" id="IPR036322">
    <property type="entry name" value="WD40_repeat_dom_sf"/>
</dbReference>
<dbReference type="FunFam" id="2.130.10.10:FF:000080">
    <property type="entry name" value="WD repeat-containing protein 37"/>
    <property type="match status" value="1"/>
</dbReference>
<reference evidence="11" key="1">
    <citation type="submission" date="2023-03" db="EMBL/GenBank/DDBJ databases">
        <title>Electrophorus voltai genome.</title>
        <authorList>
            <person name="Bian C."/>
        </authorList>
    </citation>
    <scope>NUCLEOTIDE SEQUENCE</scope>
    <source>
        <strain evidence="11">CB-2022</strain>
        <tissue evidence="11">Muscle</tissue>
    </source>
</reference>
<comment type="caution">
    <text evidence="11">The sequence shown here is derived from an EMBL/GenBank/DDBJ whole genome shotgun (WGS) entry which is preliminary data.</text>
</comment>
<dbReference type="SMART" id="SM00320">
    <property type="entry name" value="WD40"/>
    <property type="match status" value="7"/>
</dbReference>
<feature type="repeat" description="WD" evidence="8">
    <location>
        <begin position="726"/>
        <end position="766"/>
    </location>
</feature>
<feature type="compositionally biased region" description="Polar residues" evidence="10">
    <location>
        <begin position="79"/>
        <end position="88"/>
    </location>
</feature>
<dbReference type="InterPro" id="IPR015943">
    <property type="entry name" value="WD40/YVTN_repeat-like_dom_sf"/>
</dbReference>
<feature type="repeat" description="WD" evidence="8">
    <location>
        <begin position="558"/>
        <end position="589"/>
    </location>
</feature>
<feature type="repeat" description="WD" evidence="8">
    <location>
        <begin position="682"/>
        <end position="723"/>
    </location>
</feature>
<evidence type="ECO:0000256" key="8">
    <source>
        <dbReference type="PROSITE-ProRule" id="PRU00221"/>
    </source>
</evidence>
<dbReference type="GO" id="GO:0005634">
    <property type="term" value="C:nucleus"/>
    <property type="evidence" value="ECO:0007669"/>
    <property type="project" value="UniProtKB-SubCell"/>
</dbReference>
<dbReference type="Gene3D" id="2.130.10.10">
    <property type="entry name" value="YVTN repeat-like/Quinoprotein amine dehydrogenase"/>
    <property type="match status" value="3"/>
</dbReference>
<evidence type="ECO:0000256" key="6">
    <source>
        <dbReference type="ARBA" id="ARBA00023242"/>
    </source>
</evidence>
<evidence type="ECO:0000313" key="12">
    <source>
        <dbReference type="Proteomes" id="UP001239994"/>
    </source>
</evidence>
<evidence type="ECO:0000256" key="4">
    <source>
        <dbReference type="ARBA" id="ARBA00022574"/>
    </source>
</evidence>
<dbReference type="Pfam" id="PF00400">
    <property type="entry name" value="WD40"/>
    <property type="match status" value="5"/>
</dbReference>
<dbReference type="Proteomes" id="UP001239994">
    <property type="component" value="Unassembled WGS sequence"/>
</dbReference>
<evidence type="ECO:0000256" key="3">
    <source>
        <dbReference type="ARBA" id="ARBA00022490"/>
    </source>
</evidence>
<dbReference type="InterPro" id="IPR001680">
    <property type="entry name" value="WD40_rpt"/>
</dbReference>